<evidence type="ECO:0000313" key="8">
    <source>
        <dbReference type="EMBL" id="KAK6984474.1"/>
    </source>
</evidence>
<dbReference type="EMBL" id="JAWWNJ010000137">
    <property type="protein sequence ID" value="KAK6984474.1"/>
    <property type="molecule type" value="Genomic_DNA"/>
</dbReference>
<dbReference type="PANTHER" id="PTHR36206:SF12">
    <property type="entry name" value="ASPERCRYPTIN BIOSYNTHESIS CLUSTER-SPECIFIC TRANSCRIPTION REGULATOR ATNN-RELATED"/>
    <property type="match status" value="1"/>
</dbReference>
<evidence type="ECO:0000256" key="3">
    <source>
        <dbReference type="ARBA" id="ARBA00023015"/>
    </source>
</evidence>
<accession>A0AAV9ZJU2</accession>
<gene>
    <name evidence="8" type="ORF">R3P38DRAFT_343682</name>
</gene>
<comment type="caution">
    <text evidence="8">The sequence shown here is derived from an EMBL/GenBank/DDBJ whole genome shotgun (WGS) entry which is preliminary data.</text>
</comment>
<dbReference type="InterPro" id="IPR001138">
    <property type="entry name" value="Zn2Cys6_DnaBD"/>
</dbReference>
<dbReference type="PANTHER" id="PTHR36206">
    <property type="entry name" value="ASPERCRYPTIN BIOSYNTHESIS CLUSTER-SPECIFIC TRANSCRIPTION REGULATOR ATNN-RELATED"/>
    <property type="match status" value="1"/>
</dbReference>
<dbReference type="GO" id="GO:0000981">
    <property type="term" value="F:DNA-binding transcription factor activity, RNA polymerase II-specific"/>
    <property type="evidence" value="ECO:0007669"/>
    <property type="project" value="InterPro"/>
</dbReference>
<dbReference type="SUPFAM" id="SSF57701">
    <property type="entry name" value="Zn2/Cys6 DNA-binding domain"/>
    <property type="match status" value="1"/>
</dbReference>
<dbReference type="GO" id="GO:0003677">
    <property type="term" value="F:DNA binding"/>
    <property type="evidence" value="ECO:0007669"/>
    <property type="project" value="UniProtKB-KW"/>
</dbReference>
<evidence type="ECO:0000256" key="4">
    <source>
        <dbReference type="ARBA" id="ARBA00023125"/>
    </source>
</evidence>
<keyword evidence="2" id="KW-0862">Zinc</keyword>
<evidence type="ECO:0000259" key="7">
    <source>
        <dbReference type="Pfam" id="PF00172"/>
    </source>
</evidence>
<dbReference type="InterPro" id="IPR036864">
    <property type="entry name" value="Zn2-C6_fun-type_DNA-bd_sf"/>
</dbReference>
<dbReference type="CDD" id="cd00067">
    <property type="entry name" value="GAL4"/>
    <property type="match status" value="1"/>
</dbReference>
<dbReference type="AlphaFoldDB" id="A0AAV9ZJU2"/>
<sequence>MKNWGQIRDLVCGNCDRFEIPGLALGQGDYPVKRHLKAPHFHEAYTCRLHQESSRDRAVPTMFYPDFAASSKFSVQMLGRKAEKQALSPGNSQSKRPTYTRSRTGCLTCRVKKIKCDEAKPNSVACGAHVASVIVRGLRRQPQKNHLW</sequence>
<feature type="domain" description="Zn(2)-C6 fungal-type" evidence="7">
    <location>
        <begin position="104"/>
        <end position="126"/>
    </location>
</feature>
<dbReference type="Proteomes" id="UP001362999">
    <property type="component" value="Unassembled WGS sequence"/>
</dbReference>
<organism evidence="8 9">
    <name type="scientific">Favolaschia claudopus</name>
    <dbReference type="NCBI Taxonomy" id="2862362"/>
    <lineage>
        <taxon>Eukaryota</taxon>
        <taxon>Fungi</taxon>
        <taxon>Dikarya</taxon>
        <taxon>Basidiomycota</taxon>
        <taxon>Agaricomycotina</taxon>
        <taxon>Agaricomycetes</taxon>
        <taxon>Agaricomycetidae</taxon>
        <taxon>Agaricales</taxon>
        <taxon>Marasmiineae</taxon>
        <taxon>Mycenaceae</taxon>
        <taxon>Favolaschia</taxon>
    </lineage>
</organism>
<keyword evidence="9" id="KW-1185">Reference proteome</keyword>
<name>A0AAV9ZJU2_9AGAR</name>
<dbReference type="Pfam" id="PF00172">
    <property type="entry name" value="Zn_clus"/>
    <property type="match status" value="1"/>
</dbReference>
<dbReference type="Gene3D" id="4.10.240.10">
    <property type="entry name" value="Zn(2)-C6 fungal-type DNA-binding domain"/>
    <property type="match status" value="1"/>
</dbReference>
<evidence type="ECO:0000256" key="6">
    <source>
        <dbReference type="ARBA" id="ARBA00023242"/>
    </source>
</evidence>
<reference evidence="8 9" key="1">
    <citation type="journal article" date="2024" name="J Genomics">
        <title>Draft genome sequencing and assembly of Favolaschia claudopus CIRM-BRFM 2984 isolated from oak limbs.</title>
        <authorList>
            <person name="Navarro D."/>
            <person name="Drula E."/>
            <person name="Chaduli D."/>
            <person name="Cazenave R."/>
            <person name="Ahrendt S."/>
            <person name="Wang J."/>
            <person name="Lipzen A."/>
            <person name="Daum C."/>
            <person name="Barry K."/>
            <person name="Grigoriev I.V."/>
            <person name="Favel A."/>
            <person name="Rosso M.N."/>
            <person name="Martin F."/>
        </authorList>
    </citation>
    <scope>NUCLEOTIDE SEQUENCE [LARGE SCALE GENOMIC DNA]</scope>
    <source>
        <strain evidence="8 9">CIRM-BRFM 2984</strain>
    </source>
</reference>
<dbReference type="InterPro" id="IPR052360">
    <property type="entry name" value="Transcr_Regulatory_Proteins"/>
</dbReference>
<dbReference type="GO" id="GO:0008270">
    <property type="term" value="F:zinc ion binding"/>
    <property type="evidence" value="ECO:0007669"/>
    <property type="project" value="InterPro"/>
</dbReference>
<protein>
    <recommendedName>
        <fullName evidence="7">Zn(2)-C6 fungal-type domain-containing protein</fullName>
    </recommendedName>
</protein>
<keyword evidence="1" id="KW-0479">Metal-binding</keyword>
<evidence type="ECO:0000256" key="1">
    <source>
        <dbReference type="ARBA" id="ARBA00022723"/>
    </source>
</evidence>
<evidence type="ECO:0000256" key="5">
    <source>
        <dbReference type="ARBA" id="ARBA00023163"/>
    </source>
</evidence>
<keyword evidence="4" id="KW-0238">DNA-binding</keyword>
<evidence type="ECO:0000313" key="9">
    <source>
        <dbReference type="Proteomes" id="UP001362999"/>
    </source>
</evidence>
<keyword evidence="5" id="KW-0804">Transcription</keyword>
<proteinExistence type="predicted"/>
<evidence type="ECO:0000256" key="2">
    <source>
        <dbReference type="ARBA" id="ARBA00022833"/>
    </source>
</evidence>
<keyword evidence="3" id="KW-0805">Transcription regulation</keyword>
<keyword evidence="6" id="KW-0539">Nucleus</keyword>